<sequence>MYHRKGSDHEGRDDEDDDNEDDDDEDDDDEDEEDEDHEDEDYRDEIQDCYQRRSYYPSGASANENRQEFAYYQHGEKSEFYYDGDEFEEIFTKTTKKRVKGNFRDTITQASNTDSDEEGMCMGPSAKRSQGQQDYQNRRMSRFPQGRKSSGETGNDFGETSESSNLIDNFFEDIDKRIKKQPLRSLLPHTKGKIFHTTFGNASIRESSNDRRFFDGLFVFSRFVHYHNHLPWT</sequence>
<feature type="compositionally biased region" description="Acidic residues" evidence="1">
    <location>
        <begin position="13"/>
        <end position="43"/>
    </location>
</feature>
<accession>W6ZWW2</accession>
<dbReference type="EMBL" id="KI965480">
    <property type="protein sequence ID" value="EUD65287.1"/>
    <property type="molecule type" value="Genomic_DNA"/>
</dbReference>
<feature type="region of interest" description="Disordered" evidence="1">
    <location>
        <begin position="1"/>
        <end position="64"/>
    </location>
</feature>
<dbReference type="RefSeq" id="XP_008818037.1">
    <property type="nucleotide sequence ID" value="XM_008819815.1"/>
</dbReference>
<dbReference type="Proteomes" id="UP000030640">
    <property type="component" value="Unassembled WGS sequence"/>
</dbReference>
<protein>
    <submittedName>
        <fullName evidence="2">Uncharacterized protein</fullName>
    </submittedName>
</protein>
<name>W6ZWW2_9APIC</name>
<evidence type="ECO:0000256" key="1">
    <source>
        <dbReference type="SAM" id="MobiDB-lite"/>
    </source>
</evidence>
<dbReference type="VEuPathDB" id="PlasmoDB:C922_04230"/>
<dbReference type="AlphaFoldDB" id="W6ZWW2"/>
<keyword evidence="3" id="KW-1185">Reference proteome</keyword>
<organism evidence="2 3">
    <name type="scientific">Plasmodium inui San Antonio 1</name>
    <dbReference type="NCBI Taxonomy" id="1237626"/>
    <lineage>
        <taxon>Eukaryota</taxon>
        <taxon>Sar</taxon>
        <taxon>Alveolata</taxon>
        <taxon>Apicomplexa</taxon>
        <taxon>Aconoidasida</taxon>
        <taxon>Haemosporida</taxon>
        <taxon>Plasmodiidae</taxon>
        <taxon>Plasmodium</taxon>
        <taxon>Plasmodium (Plasmodium)</taxon>
    </lineage>
</organism>
<evidence type="ECO:0000313" key="2">
    <source>
        <dbReference type="EMBL" id="EUD65287.1"/>
    </source>
</evidence>
<feature type="compositionally biased region" description="Polar residues" evidence="1">
    <location>
        <begin position="147"/>
        <end position="161"/>
    </location>
</feature>
<dbReference type="GeneID" id="20039504"/>
<evidence type="ECO:0000313" key="3">
    <source>
        <dbReference type="Proteomes" id="UP000030640"/>
    </source>
</evidence>
<reference evidence="2 3" key="1">
    <citation type="submission" date="2013-02" db="EMBL/GenBank/DDBJ databases">
        <title>The Genome Sequence of Plasmodium inui San Antonio 1.</title>
        <authorList>
            <consortium name="The Broad Institute Genome Sequencing Platform"/>
            <consortium name="The Broad Institute Genome Sequencing Center for Infectious Disease"/>
            <person name="Neafsey D."/>
            <person name="Cheeseman I."/>
            <person name="Volkman S."/>
            <person name="Adams J."/>
            <person name="Walker B."/>
            <person name="Young S.K."/>
            <person name="Zeng Q."/>
            <person name="Gargeya S."/>
            <person name="Fitzgerald M."/>
            <person name="Haas B."/>
            <person name="Abouelleil A."/>
            <person name="Alvarado L."/>
            <person name="Arachchi H.M."/>
            <person name="Berlin A.M."/>
            <person name="Chapman S.B."/>
            <person name="Dewar J."/>
            <person name="Goldberg J."/>
            <person name="Griggs A."/>
            <person name="Gujja S."/>
            <person name="Hansen M."/>
            <person name="Howarth C."/>
            <person name="Imamovic A."/>
            <person name="Larimer J."/>
            <person name="McCowan C."/>
            <person name="Murphy C."/>
            <person name="Neiman D."/>
            <person name="Pearson M."/>
            <person name="Priest M."/>
            <person name="Roberts A."/>
            <person name="Saif S."/>
            <person name="Shea T."/>
            <person name="Sisk P."/>
            <person name="Sykes S."/>
            <person name="Wortman J."/>
            <person name="Nusbaum C."/>
            <person name="Birren B."/>
        </authorList>
    </citation>
    <scope>NUCLEOTIDE SEQUENCE [LARGE SCALE GENOMIC DNA]</scope>
    <source>
        <strain evidence="2 3">San Antonio 1</strain>
    </source>
</reference>
<proteinExistence type="predicted"/>
<feature type="compositionally biased region" description="Basic and acidic residues" evidence="1">
    <location>
        <begin position="1"/>
        <end position="12"/>
    </location>
</feature>
<feature type="region of interest" description="Disordered" evidence="1">
    <location>
        <begin position="107"/>
        <end position="161"/>
    </location>
</feature>
<gene>
    <name evidence="2" type="ORF">C922_04230</name>
</gene>